<sequence>CANCRMQSLFDQASEYLKRRHAEIERRIDSEDVGGNSHGYDYDDPFDWNEFEQLYYRCDLFKWHRDAYLGDDGILNLEGMKLIWMEYEKSFIEDTKKRIFQNRSKNAKTEYKKA</sequence>
<gene>
    <name evidence="1" type="ORF">BGZ65_005458</name>
</gene>
<feature type="non-terminal residue" evidence="1">
    <location>
        <position position="1"/>
    </location>
</feature>
<evidence type="ECO:0000313" key="2">
    <source>
        <dbReference type="Proteomes" id="UP000749646"/>
    </source>
</evidence>
<protein>
    <submittedName>
        <fullName evidence="1">Uncharacterized protein</fullName>
    </submittedName>
</protein>
<dbReference type="Proteomes" id="UP000749646">
    <property type="component" value="Unassembled WGS sequence"/>
</dbReference>
<dbReference type="OrthoDB" id="2432508at2759"/>
<comment type="caution">
    <text evidence="1">The sequence shown here is derived from an EMBL/GenBank/DDBJ whole genome shotgun (WGS) entry which is preliminary data.</text>
</comment>
<proteinExistence type="predicted"/>
<keyword evidence="2" id="KW-1185">Reference proteome</keyword>
<dbReference type="AlphaFoldDB" id="A0A9P6MGC7"/>
<evidence type="ECO:0000313" key="1">
    <source>
        <dbReference type="EMBL" id="KAF9999144.1"/>
    </source>
</evidence>
<dbReference type="EMBL" id="JAAAHW010000773">
    <property type="protein sequence ID" value="KAF9999144.1"/>
    <property type="molecule type" value="Genomic_DNA"/>
</dbReference>
<organism evidence="1 2">
    <name type="scientific">Modicella reniformis</name>
    <dbReference type="NCBI Taxonomy" id="1440133"/>
    <lineage>
        <taxon>Eukaryota</taxon>
        <taxon>Fungi</taxon>
        <taxon>Fungi incertae sedis</taxon>
        <taxon>Mucoromycota</taxon>
        <taxon>Mortierellomycotina</taxon>
        <taxon>Mortierellomycetes</taxon>
        <taxon>Mortierellales</taxon>
        <taxon>Mortierellaceae</taxon>
        <taxon>Modicella</taxon>
    </lineage>
</organism>
<name>A0A9P6MGC7_9FUNG</name>
<accession>A0A9P6MGC7</accession>
<reference evidence="1" key="1">
    <citation type="journal article" date="2020" name="Fungal Divers.">
        <title>Resolving the Mortierellaceae phylogeny through synthesis of multi-gene phylogenetics and phylogenomics.</title>
        <authorList>
            <person name="Vandepol N."/>
            <person name="Liber J."/>
            <person name="Desiro A."/>
            <person name="Na H."/>
            <person name="Kennedy M."/>
            <person name="Barry K."/>
            <person name="Grigoriev I.V."/>
            <person name="Miller A.N."/>
            <person name="O'Donnell K."/>
            <person name="Stajich J.E."/>
            <person name="Bonito G."/>
        </authorList>
    </citation>
    <scope>NUCLEOTIDE SEQUENCE</scope>
    <source>
        <strain evidence="1">MES-2147</strain>
    </source>
</reference>